<feature type="region of interest" description="Disordered" evidence="1">
    <location>
        <begin position="1"/>
        <end position="29"/>
    </location>
</feature>
<proteinExistence type="predicted"/>
<evidence type="ECO:0008006" key="4">
    <source>
        <dbReference type="Google" id="ProtNLM"/>
    </source>
</evidence>
<accession>A0A1G2KUF7</accession>
<evidence type="ECO:0000313" key="2">
    <source>
        <dbReference type="EMBL" id="OHA02061.1"/>
    </source>
</evidence>
<feature type="compositionally biased region" description="Low complexity" evidence="1">
    <location>
        <begin position="9"/>
        <end position="20"/>
    </location>
</feature>
<evidence type="ECO:0000313" key="3">
    <source>
        <dbReference type="Proteomes" id="UP000177811"/>
    </source>
</evidence>
<organism evidence="2 3">
    <name type="scientific">Candidatus Sungbacteria bacterium RIFCSPHIGHO2_02_FULL_51_29</name>
    <dbReference type="NCBI Taxonomy" id="1802273"/>
    <lineage>
        <taxon>Bacteria</taxon>
        <taxon>Candidatus Sungiibacteriota</taxon>
    </lineage>
</organism>
<sequence>MGGVFRPTGSAPDAPGASSSRTISRDDALEKVRTMPEVEEYIAMLKEAGAHGAFNVEDRGDEWAVQVYEIVQQGEDSHTATFNWYRIHKSTGAALKEFE</sequence>
<protein>
    <recommendedName>
        <fullName evidence="4">PepSY domain-containing protein</fullName>
    </recommendedName>
</protein>
<dbReference type="AlphaFoldDB" id="A0A1G2KUF7"/>
<comment type="caution">
    <text evidence="2">The sequence shown here is derived from an EMBL/GenBank/DDBJ whole genome shotgun (WGS) entry which is preliminary data.</text>
</comment>
<gene>
    <name evidence="2" type="ORF">A3C16_04315</name>
</gene>
<name>A0A1G2KUF7_9BACT</name>
<dbReference type="EMBL" id="MHQL01000047">
    <property type="protein sequence ID" value="OHA02061.1"/>
    <property type="molecule type" value="Genomic_DNA"/>
</dbReference>
<dbReference type="Proteomes" id="UP000177811">
    <property type="component" value="Unassembled WGS sequence"/>
</dbReference>
<reference evidence="2 3" key="1">
    <citation type="journal article" date="2016" name="Nat. Commun.">
        <title>Thousands of microbial genomes shed light on interconnected biogeochemical processes in an aquifer system.</title>
        <authorList>
            <person name="Anantharaman K."/>
            <person name="Brown C.T."/>
            <person name="Hug L.A."/>
            <person name="Sharon I."/>
            <person name="Castelle C.J."/>
            <person name="Probst A.J."/>
            <person name="Thomas B.C."/>
            <person name="Singh A."/>
            <person name="Wilkins M.J."/>
            <person name="Karaoz U."/>
            <person name="Brodie E.L."/>
            <person name="Williams K.H."/>
            <person name="Hubbard S.S."/>
            <person name="Banfield J.F."/>
        </authorList>
    </citation>
    <scope>NUCLEOTIDE SEQUENCE [LARGE SCALE GENOMIC DNA]</scope>
</reference>
<evidence type="ECO:0000256" key="1">
    <source>
        <dbReference type="SAM" id="MobiDB-lite"/>
    </source>
</evidence>